<protein>
    <submittedName>
        <fullName evidence="1">Uncharacterized protein</fullName>
    </submittedName>
</protein>
<dbReference type="EMBL" id="MN448282">
    <property type="protein sequence ID" value="QFG74188.1"/>
    <property type="molecule type" value="Genomic_DNA"/>
</dbReference>
<evidence type="ECO:0000313" key="1">
    <source>
        <dbReference type="EMBL" id="QFG74188.1"/>
    </source>
</evidence>
<accession>A0A5J6VK71</accession>
<name>A0A5J6VK71_9VIRU</name>
<sequence>MSKQSTDKRINLDNKIKKPSCVTPCKKEGFLTSTNTLCSSEIKGSPKCFNDEDNINDCNPKKDGTITEYLQTYELVRAVNFLGMFHIESYVSWYKILDRRLNNLSLYFNNKRLIMLGVKKYNNEIRNLPDLCAQLLVKFNKIYNKNPHTKNIYNKVLKKLLSRNLEKFVHKFIGVEQI</sequence>
<reference evidence="1" key="1">
    <citation type="journal article" date="2019" name="Philos. Trans. R. Soc. Lond., B, Biol. Sci.">
        <title>Targeted metagenomic recovery of four divergent viruses reveals shared and distinctive characteristics of giant viruses of marine eukaryotes.</title>
        <authorList>
            <person name="Needham D.M."/>
            <person name="Poirier C."/>
            <person name="Hehenberger E."/>
            <person name="Jimenez V."/>
            <person name="Swalwell J.E."/>
            <person name="Santoro A.E."/>
            <person name="Worden A.Z."/>
        </authorList>
    </citation>
    <scope>NUCLEOTIDE SEQUENCE</scope>
    <source>
        <strain evidence="1">OPacV-662</strain>
    </source>
</reference>
<organism evidence="1">
    <name type="scientific">Megaviridae environmental sample</name>
    <dbReference type="NCBI Taxonomy" id="1737588"/>
    <lineage>
        <taxon>Viruses</taxon>
        <taxon>Varidnaviria</taxon>
        <taxon>Bamfordvirae</taxon>
        <taxon>Nucleocytoviricota</taxon>
        <taxon>Megaviricetes</taxon>
        <taxon>Imitervirales</taxon>
        <taxon>Mimiviridae</taxon>
        <taxon>environmental samples</taxon>
    </lineage>
</organism>
<proteinExistence type="predicted"/>